<protein>
    <submittedName>
        <fullName evidence="1">Uncharacterized protein</fullName>
    </submittedName>
</protein>
<keyword evidence="2" id="KW-1185">Reference proteome</keyword>
<comment type="caution">
    <text evidence="1">The sequence shown here is derived from an EMBL/GenBank/DDBJ whole genome shotgun (WGS) entry which is preliminary data.</text>
</comment>
<evidence type="ECO:0000313" key="2">
    <source>
        <dbReference type="Proteomes" id="UP001055879"/>
    </source>
</evidence>
<sequence length="249" mass="28449">MQNIVTTINQDFVRQHQKFSERSGLQYCEYGHDDLLDSVISSDRKKTATAKKDGRRKINTTRGPRARRVRFSTEIAQKFFGLQDLLGFDRASKTLDWLLTNSVTAIKELVEEMKHGSSDQSNLKFLETIVGGLDEKKSVVKCVDGKKTKSRRKCEGGSFRANNAARDRLRAEARARARERTREKMRVKKVYDELVLDSKLTLMKSGGCWSEIEPQSDCKSIRCECIMNRETTSKQSNDSSALYAMFTKI</sequence>
<reference evidence="1 2" key="2">
    <citation type="journal article" date="2022" name="Mol. Ecol. Resour.">
        <title>The genomes of chicory, endive, great burdock and yacon provide insights into Asteraceae paleo-polyploidization history and plant inulin production.</title>
        <authorList>
            <person name="Fan W."/>
            <person name="Wang S."/>
            <person name="Wang H."/>
            <person name="Wang A."/>
            <person name="Jiang F."/>
            <person name="Liu H."/>
            <person name="Zhao H."/>
            <person name="Xu D."/>
            <person name="Zhang Y."/>
        </authorList>
    </citation>
    <scope>NUCLEOTIDE SEQUENCE [LARGE SCALE GENOMIC DNA]</scope>
    <source>
        <strain evidence="2">cv. Niubang</strain>
    </source>
</reference>
<gene>
    <name evidence="1" type="ORF">L6452_41368</name>
</gene>
<accession>A0ACB8XP54</accession>
<reference evidence="2" key="1">
    <citation type="journal article" date="2022" name="Mol. Ecol. Resour.">
        <title>The genomes of chicory, endive, great burdock and yacon provide insights into Asteraceae palaeo-polyploidization history and plant inulin production.</title>
        <authorList>
            <person name="Fan W."/>
            <person name="Wang S."/>
            <person name="Wang H."/>
            <person name="Wang A."/>
            <person name="Jiang F."/>
            <person name="Liu H."/>
            <person name="Zhao H."/>
            <person name="Xu D."/>
            <person name="Zhang Y."/>
        </authorList>
    </citation>
    <scope>NUCLEOTIDE SEQUENCE [LARGE SCALE GENOMIC DNA]</scope>
    <source>
        <strain evidence="2">cv. Niubang</strain>
    </source>
</reference>
<proteinExistence type="predicted"/>
<evidence type="ECO:0000313" key="1">
    <source>
        <dbReference type="EMBL" id="KAI3669900.1"/>
    </source>
</evidence>
<organism evidence="1 2">
    <name type="scientific">Arctium lappa</name>
    <name type="common">Greater burdock</name>
    <name type="synonym">Lappa major</name>
    <dbReference type="NCBI Taxonomy" id="4217"/>
    <lineage>
        <taxon>Eukaryota</taxon>
        <taxon>Viridiplantae</taxon>
        <taxon>Streptophyta</taxon>
        <taxon>Embryophyta</taxon>
        <taxon>Tracheophyta</taxon>
        <taxon>Spermatophyta</taxon>
        <taxon>Magnoliopsida</taxon>
        <taxon>eudicotyledons</taxon>
        <taxon>Gunneridae</taxon>
        <taxon>Pentapetalae</taxon>
        <taxon>asterids</taxon>
        <taxon>campanulids</taxon>
        <taxon>Asterales</taxon>
        <taxon>Asteraceae</taxon>
        <taxon>Carduoideae</taxon>
        <taxon>Cardueae</taxon>
        <taxon>Arctiinae</taxon>
        <taxon>Arctium</taxon>
    </lineage>
</organism>
<dbReference type="EMBL" id="CM042062">
    <property type="protein sequence ID" value="KAI3669900.1"/>
    <property type="molecule type" value="Genomic_DNA"/>
</dbReference>
<name>A0ACB8XP54_ARCLA</name>
<dbReference type="Proteomes" id="UP001055879">
    <property type="component" value="Linkage Group LG16"/>
</dbReference>